<gene>
    <name evidence="1" type="ORF">S06H3_10033</name>
</gene>
<reference evidence="1" key="1">
    <citation type="journal article" date="2014" name="Front. Microbiol.">
        <title>High frequency of phylogenetically diverse reductive dehalogenase-homologous genes in deep subseafloor sedimentary metagenomes.</title>
        <authorList>
            <person name="Kawai M."/>
            <person name="Futagami T."/>
            <person name="Toyoda A."/>
            <person name="Takaki Y."/>
            <person name="Nishi S."/>
            <person name="Hori S."/>
            <person name="Arai W."/>
            <person name="Tsubouchi T."/>
            <person name="Morono Y."/>
            <person name="Uchiyama I."/>
            <person name="Ito T."/>
            <person name="Fujiyama A."/>
            <person name="Inagaki F."/>
            <person name="Takami H."/>
        </authorList>
    </citation>
    <scope>NUCLEOTIDE SEQUENCE</scope>
    <source>
        <strain evidence="1">Expedition CK06-06</strain>
    </source>
</reference>
<sequence>MFSPPYSVGHDSGNHASEEHGWRLEEQRKHTRAYGGGNIAKLPFGTPDAMISSPPYSVSQIRISEQLRKDKFKGRQITPDVIISSPPYGTSQIWASEQIRQGSCKGRQIFLDTGDPRPHSDGQIADLPFGEITATIFSPPYEESLGAKHHSPSHDIIVAEKKHPSTYSGVDEAVASNIGNLKSSVE</sequence>
<organism evidence="1">
    <name type="scientific">marine sediment metagenome</name>
    <dbReference type="NCBI Taxonomy" id="412755"/>
    <lineage>
        <taxon>unclassified sequences</taxon>
        <taxon>metagenomes</taxon>
        <taxon>ecological metagenomes</taxon>
    </lineage>
</organism>
<dbReference type="AlphaFoldDB" id="X1MDR2"/>
<accession>X1MDR2</accession>
<proteinExistence type="predicted"/>
<feature type="non-terminal residue" evidence="1">
    <location>
        <position position="186"/>
    </location>
</feature>
<comment type="caution">
    <text evidence="1">The sequence shown here is derived from an EMBL/GenBank/DDBJ whole genome shotgun (WGS) entry which is preliminary data.</text>
</comment>
<protein>
    <submittedName>
        <fullName evidence="1">Uncharacterized protein</fullName>
    </submittedName>
</protein>
<evidence type="ECO:0000313" key="1">
    <source>
        <dbReference type="EMBL" id="GAI04479.1"/>
    </source>
</evidence>
<name>X1MDR2_9ZZZZ</name>
<dbReference type="EMBL" id="BARV01004559">
    <property type="protein sequence ID" value="GAI04479.1"/>
    <property type="molecule type" value="Genomic_DNA"/>
</dbReference>